<organism evidence="11 12">
    <name type="scientific">Ephemeroptericola cinctiostellae</name>
    <dbReference type="NCBI Taxonomy" id="2268024"/>
    <lineage>
        <taxon>Bacteria</taxon>
        <taxon>Pseudomonadati</taxon>
        <taxon>Pseudomonadota</taxon>
        <taxon>Betaproteobacteria</taxon>
        <taxon>Burkholderiales</taxon>
        <taxon>Burkholderiaceae</taxon>
        <taxon>Ephemeroptericola</taxon>
    </lineage>
</organism>
<dbReference type="GO" id="GO:0005737">
    <property type="term" value="C:cytoplasm"/>
    <property type="evidence" value="ECO:0007669"/>
    <property type="project" value="UniProtKB-SubCell"/>
</dbReference>
<evidence type="ECO:0000256" key="6">
    <source>
        <dbReference type="ARBA" id="ARBA00022723"/>
    </source>
</evidence>
<dbReference type="SUPFAM" id="SSF52540">
    <property type="entry name" value="P-loop containing nucleoside triphosphate hydrolases"/>
    <property type="match status" value="1"/>
</dbReference>
<keyword evidence="6" id="KW-0479">Metal-binding</keyword>
<dbReference type="EMBL" id="CP031124">
    <property type="protein sequence ID" value="AXF84874.1"/>
    <property type="molecule type" value="Genomic_DNA"/>
</dbReference>
<dbReference type="AlphaFoldDB" id="A0A345D936"/>
<dbReference type="RefSeq" id="WP_225972544.1">
    <property type="nucleotide sequence ID" value="NZ_CP031124.1"/>
</dbReference>
<evidence type="ECO:0000256" key="8">
    <source>
        <dbReference type="ARBA" id="ARBA00022840"/>
    </source>
</evidence>
<proteinExistence type="inferred from homology"/>
<dbReference type="GO" id="GO:0002949">
    <property type="term" value="P:tRNA threonylcarbamoyladenosine modification"/>
    <property type="evidence" value="ECO:0007669"/>
    <property type="project" value="InterPro"/>
</dbReference>
<dbReference type="KEGG" id="hyf:DTO96_100585"/>
<evidence type="ECO:0000256" key="4">
    <source>
        <dbReference type="ARBA" id="ARBA00022490"/>
    </source>
</evidence>
<evidence type="ECO:0000256" key="2">
    <source>
        <dbReference type="ARBA" id="ARBA00007599"/>
    </source>
</evidence>
<accession>A0A345D936</accession>
<dbReference type="PANTHER" id="PTHR33540:SF2">
    <property type="entry name" value="TRNA THREONYLCARBAMOYLADENOSINE BIOSYNTHESIS PROTEIN TSAE"/>
    <property type="match status" value="1"/>
</dbReference>
<reference evidence="12" key="1">
    <citation type="submission" date="2018-07" db="EMBL/GenBank/DDBJ databases">
        <authorList>
            <person name="Kim H."/>
        </authorList>
    </citation>
    <scope>NUCLEOTIDE SEQUENCE [LARGE SCALE GENOMIC DNA]</scope>
    <source>
        <strain evidence="12">F02</strain>
    </source>
</reference>
<evidence type="ECO:0000313" key="12">
    <source>
        <dbReference type="Proteomes" id="UP000252182"/>
    </source>
</evidence>
<keyword evidence="12" id="KW-1185">Reference proteome</keyword>
<keyword evidence="4" id="KW-0963">Cytoplasm</keyword>
<dbReference type="PANTHER" id="PTHR33540">
    <property type="entry name" value="TRNA THREONYLCARBAMOYLADENOSINE BIOSYNTHESIS PROTEIN TSAE"/>
    <property type="match status" value="1"/>
</dbReference>
<evidence type="ECO:0000256" key="1">
    <source>
        <dbReference type="ARBA" id="ARBA00004496"/>
    </source>
</evidence>
<evidence type="ECO:0000256" key="10">
    <source>
        <dbReference type="ARBA" id="ARBA00032441"/>
    </source>
</evidence>
<evidence type="ECO:0000256" key="7">
    <source>
        <dbReference type="ARBA" id="ARBA00022741"/>
    </source>
</evidence>
<keyword evidence="7" id="KW-0547">Nucleotide-binding</keyword>
<dbReference type="GO" id="GO:0046872">
    <property type="term" value="F:metal ion binding"/>
    <property type="evidence" value="ECO:0007669"/>
    <property type="project" value="UniProtKB-KW"/>
</dbReference>
<dbReference type="InterPro" id="IPR003442">
    <property type="entry name" value="T6A_TsaE"/>
</dbReference>
<dbReference type="Proteomes" id="UP000252182">
    <property type="component" value="Chromosome"/>
</dbReference>
<dbReference type="Pfam" id="PF02367">
    <property type="entry name" value="TsaE"/>
    <property type="match status" value="1"/>
</dbReference>
<keyword evidence="5" id="KW-0819">tRNA processing</keyword>
<sequence length="174" mass="19143">MNEITTDVTMPSDLQLNLVNEAATAELAQRLAQQVRAGDVIFLQGELGAGKTTFTRHFARALGIEGRIKSPTYTLVESYTLNAGTHDATTLHHFDLYRLGDPREWYSAGFDEYLNDRTIALIEWPSQAAGALPAPTFSLTFEHADDLTDVDVESFDGVRRVRVAGTVNRLSSLG</sequence>
<dbReference type="GO" id="GO:0005524">
    <property type="term" value="F:ATP binding"/>
    <property type="evidence" value="ECO:0007669"/>
    <property type="project" value="UniProtKB-KW"/>
</dbReference>
<evidence type="ECO:0000313" key="11">
    <source>
        <dbReference type="EMBL" id="AXF84874.1"/>
    </source>
</evidence>
<keyword evidence="9" id="KW-0460">Magnesium</keyword>
<dbReference type="Gene3D" id="3.40.50.300">
    <property type="entry name" value="P-loop containing nucleotide triphosphate hydrolases"/>
    <property type="match status" value="1"/>
</dbReference>
<protein>
    <recommendedName>
        <fullName evidence="3">tRNA threonylcarbamoyladenosine biosynthesis protein TsaE</fullName>
    </recommendedName>
    <alternativeName>
        <fullName evidence="10">t(6)A37 threonylcarbamoyladenosine biosynthesis protein TsaE</fullName>
    </alternativeName>
</protein>
<comment type="subcellular location">
    <subcellularLocation>
        <location evidence="1">Cytoplasm</location>
    </subcellularLocation>
</comment>
<dbReference type="NCBIfam" id="TIGR00150">
    <property type="entry name" value="T6A_YjeE"/>
    <property type="match status" value="1"/>
</dbReference>
<evidence type="ECO:0000256" key="5">
    <source>
        <dbReference type="ARBA" id="ARBA00022694"/>
    </source>
</evidence>
<evidence type="ECO:0000256" key="9">
    <source>
        <dbReference type="ARBA" id="ARBA00022842"/>
    </source>
</evidence>
<dbReference type="InterPro" id="IPR027417">
    <property type="entry name" value="P-loop_NTPase"/>
</dbReference>
<evidence type="ECO:0000256" key="3">
    <source>
        <dbReference type="ARBA" id="ARBA00019010"/>
    </source>
</evidence>
<comment type="similarity">
    <text evidence="2">Belongs to the TsaE family.</text>
</comment>
<name>A0A345D936_9BURK</name>
<keyword evidence="8" id="KW-0067">ATP-binding</keyword>
<gene>
    <name evidence="11" type="primary">tsaE</name>
    <name evidence="11" type="ORF">DTO96_100585</name>
</gene>